<sequence>MSAVASSYYDCDEIVEFNQIRHGQLNSRIYVTDATIKSPNTFHDVLLQVALSQGYGKIIAKIKGSQLLSFLKKGYKIEATVPGYFGTEDAVFISYFLDKNRECSKLNTQYDAVVSDALKARVWHTGQFNEPVQFRKCNQTDLRALSKLYAQVYSNYSSPISNENFIKLSIEQGIQYYCADYMGILVGCLRVELDKDTNNARVYDLGVMSQFQNQGIAPALLNRVKYALQQQNIRYVYTLCLATSLPINKVFAQQQYEYGGRLMNNNRIEDEFKSMNLWFCKLDS</sequence>
<feature type="domain" description="N-acetyltransferase" evidence="1">
    <location>
        <begin position="132"/>
        <end position="283"/>
    </location>
</feature>
<dbReference type="SUPFAM" id="SSF55729">
    <property type="entry name" value="Acyl-CoA N-acyltransferases (Nat)"/>
    <property type="match status" value="1"/>
</dbReference>
<protein>
    <recommendedName>
        <fullName evidence="1">N-acetyltransferase domain-containing protein</fullName>
    </recommendedName>
</protein>
<dbReference type="Proteomes" id="UP000291338">
    <property type="component" value="Unassembled WGS sequence"/>
</dbReference>
<evidence type="ECO:0000313" key="2">
    <source>
        <dbReference type="EMBL" id="RZQ53242.1"/>
    </source>
</evidence>
<dbReference type="InterPro" id="IPR000182">
    <property type="entry name" value="GNAT_dom"/>
</dbReference>
<dbReference type="RefSeq" id="WP_130255413.1">
    <property type="nucleotide sequence ID" value="NZ_PPSX01000033.1"/>
</dbReference>
<dbReference type="PROSITE" id="PS51186">
    <property type="entry name" value="GNAT"/>
    <property type="match status" value="1"/>
</dbReference>
<organism evidence="2 3">
    <name type="scientific">Pseudoalteromonas phenolica</name>
    <dbReference type="NCBI Taxonomy" id="161398"/>
    <lineage>
        <taxon>Bacteria</taxon>
        <taxon>Pseudomonadati</taxon>
        <taxon>Pseudomonadota</taxon>
        <taxon>Gammaproteobacteria</taxon>
        <taxon>Alteromonadales</taxon>
        <taxon>Pseudoalteromonadaceae</taxon>
        <taxon>Pseudoalteromonas</taxon>
    </lineage>
</organism>
<reference evidence="2 3" key="1">
    <citation type="submission" date="2018-01" db="EMBL/GenBank/DDBJ databases">
        <title>Co-occurrence of chitin degradation, pigmentation and bioactivity in marine Pseudoalteromonas.</title>
        <authorList>
            <person name="Paulsen S."/>
            <person name="Gram L."/>
            <person name="Machado H."/>
        </authorList>
    </citation>
    <scope>NUCLEOTIDE SEQUENCE [LARGE SCALE GENOMIC DNA]</scope>
    <source>
        <strain evidence="2 3">S3898</strain>
    </source>
</reference>
<dbReference type="GO" id="GO:0016747">
    <property type="term" value="F:acyltransferase activity, transferring groups other than amino-acyl groups"/>
    <property type="evidence" value="ECO:0007669"/>
    <property type="project" value="InterPro"/>
</dbReference>
<comment type="caution">
    <text evidence="2">The sequence shown here is derived from an EMBL/GenBank/DDBJ whole genome shotgun (WGS) entry which is preliminary data.</text>
</comment>
<dbReference type="Pfam" id="PF00583">
    <property type="entry name" value="Acetyltransf_1"/>
    <property type="match status" value="1"/>
</dbReference>
<name>A0A4Q7INA6_9GAMM</name>
<evidence type="ECO:0000313" key="3">
    <source>
        <dbReference type="Proteomes" id="UP000291338"/>
    </source>
</evidence>
<evidence type="ECO:0000259" key="1">
    <source>
        <dbReference type="PROSITE" id="PS51186"/>
    </source>
</evidence>
<dbReference type="CDD" id="cd04301">
    <property type="entry name" value="NAT_SF"/>
    <property type="match status" value="1"/>
</dbReference>
<dbReference type="AlphaFoldDB" id="A0A4Q7INA6"/>
<dbReference type="InterPro" id="IPR016181">
    <property type="entry name" value="Acyl_CoA_acyltransferase"/>
</dbReference>
<gene>
    <name evidence="2" type="ORF">C1E23_09940</name>
</gene>
<proteinExistence type="predicted"/>
<accession>A0A4Q7INA6</accession>
<dbReference type="Gene3D" id="3.40.630.30">
    <property type="match status" value="1"/>
</dbReference>
<dbReference type="EMBL" id="PPSX01000033">
    <property type="protein sequence ID" value="RZQ53242.1"/>
    <property type="molecule type" value="Genomic_DNA"/>
</dbReference>